<reference evidence="2 3" key="1">
    <citation type="submission" date="2017-09" db="EMBL/GenBank/DDBJ databases">
        <authorList>
            <consortium name="International Durum Wheat Genome Sequencing Consortium (IDWGSC)"/>
            <person name="Milanesi L."/>
        </authorList>
    </citation>
    <scope>NUCLEOTIDE SEQUENCE [LARGE SCALE GENOMIC DNA]</scope>
    <source>
        <strain evidence="3">cv. Svevo</strain>
    </source>
</reference>
<evidence type="ECO:0000313" key="2">
    <source>
        <dbReference type="EMBL" id="VAH72372.1"/>
    </source>
</evidence>
<dbReference type="Pfam" id="PF13365">
    <property type="entry name" value="Trypsin_2"/>
    <property type="match status" value="1"/>
</dbReference>
<feature type="compositionally biased region" description="Basic and acidic residues" evidence="1">
    <location>
        <begin position="261"/>
        <end position="281"/>
    </location>
</feature>
<keyword evidence="3" id="KW-1185">Reference proteome</keyword>
<dbReference type="Proteomes" id="UP000324705">
    <property type="component" value="Chromosome 3B"/>
</dbReference>
<dbReference type="AlphaFoldDB" id="A0A9R1RX33"/>
<organism evidence="2 3">
    <name type="scientific">Triticum turgidum subsp. durum</name>
    <name type="common">Durum wheat</name>
    <name type="synonym">Triticum durum</name>
    <dbReference type="NCBI Taxonomy" id="4567"/>
    <lineage>
        <taxon>Eukaryota</taxon>
        <taxon>Viridiplantae</taxon>
        <taxon>Streptophyta</taxon>
        <taxon>Embryophyta</taxon>
        <taxon>Tracheophyta</taxon>
        <taxon>Spermatophyta</taxon>
        <taxon>Magnoliopsida</taxon>
        <taxon>Liliopsida</taxon>
        <taxon>Poales</taxon>
        <taxon>Poaceae</taxon>
        <taxon>BOP clade</taxon>
        <taxon>Pooideae</taxon>
        <taxon>Triticodae</taxon>
        <taxon>Triticeae</taxon>
        <taxon>Triticinae</taxon>
        <taxon>Triticum</taxon>
    </lineage>
</organism>
<dbReference type="Gene3D" id="2.40.10.10">
    <property type="entry name" value="Trypsin-like serine proteases"/>
    <property type="match status" value="2"/>
</dbReference>
<dbReference type="SUPFAM" id="SSF50494">
    <property type="entry name" value="Trypsin-like serine proteases"/>
    <property type="match status" value="2"/>
</dbReference>
<feature type="region of interest" description="Disordered" evidence="1">
    <location>
        <begin position="253"/>
        <end position="281"/>
    </location>
</feature>
<dbReference type="PANTHER" id="PTHR18868:SF37">
    <property type="entry name" value="OS07G0665300 PROTEIN"/>
    <property type="match status" value="1"/>
</dbReference>
<dbReference type="InterPro" id="IPR009003">
    <property type="entry name" value="Peptidase_S1_PA"/>
</dbReference>
<dbReference type="EMBL" id="LT934116">
    <property type="protein sequence ID" value="VAH72372.1"/>
    <property type="molecule type" value="Genomic_DNA"/>
</dbReference>
<name>A0A9R1RX33_TRITD</name>
<dbReference type="OMA" id="MVSICRI"/>
<proteinExistence type="predicted"/>
<evidence type="ECO:0000313" key="3">
    <source>
        <dbReference type="Proteomes" id="UP000324705"/>
    </source>
</evidence>
<gene>
    <name evidence="2" type="ORF">TRITD_3Bv1G022930</name>
</gene>
<dbReference type="PANTHER" id="PTHR18868">
    <property type="entry name" value="OS07G0665300 PROTEIN-RELATED"/>
    <property type="match status" value="1"/>
</dbReference>
<dbReference type="InterPro" id="IPR043504">
    <property type="entry name" value="Peptidase_S1_PA_chymotrypsin"/>
</dbReference>
<sequence>MKREGVCTRSQTKKQKVWTAWRGNSHPDNPFEQEFGSSSDSGQGVWTELSEEVASNLAGTVVSLASFADGNTVFFACTGIIIVNNPTFTSCLTSLSLVRSIDDDTKILHDMTIEVRLPDNKLELGWLESYDLKYNIAVINIGHYRSLQVTCLDHQRQFESHSKVVAVGRCFNSGKLMATAGMLTDNPQGAYREELAISTCEITMTGFGGPLVDFNGDFIGMNFYAEKETPFLPRIKILELLSQFRETIQWMAPNKKGPGSKIERSPRPCKPDSEVSSRKGEKLKDQKPSICTLCDPECQPGLMDRLLLEQKSLCSGRPSYPCFGVPTKKELRSNGYPLPVWQNAGMRLLNNFEEKFSEDIWSKLERNVASNMSQSVVALASFSGKTRCFACTGVFIDCNGSTTRVLTSASLVRTSDNENKVADNLKIVVCLPDNRHTRGTLQHYSIHYNIAVVHIKNFCCTQTAQIDNQMLIKPQKEVVAIGRVYQSGNLMATSGIVIDKPSKLGCKELKISTCKITKAGIGGPLIDFDGNFSGMNFYGLEEAPYIPVNIILKVLKNFDAQGTVARDDDDSPNRWPVPKPFWCYPKWHELEEGIDVEEEIIYQHKLIMSSKVKSSARHALSC</sequence>
<protein>
    <submittedName>
        <fullName evidence="2">Uncharacterized protein</fullName>
    </submittedName>
</protein>
<accession>A0A9R1RX33</accession>
<evidence type="ECO:0000256" key="1">
    <source>
        <dbReference type="SAM" id="MobiDB-lite"/>
    </source>
</evidence>
<feature type="region of interest" description="Disordered" evidence="1">
    <location>
        <begin position="24"/>
        <end position="43"/>
    </location>
</feature>
<dbReference type="Gramene" id="TRITD3Bv1G022930.2">
    <property type="protein sequence ID" value="TRITD3Bv1G022930.2"/>
    <property type="gene ID" value="TRITD3Bv1G022930"/>
</dbReference>
<dbReference type="Gene3D" id="2.40.10.120">
    <property type="match status" value="1"/>
</dbReference>